<keyword evidence="2" id="KW-1185">Reference proteome</keyword>
<proteinExistence type="predicted"/>
<protein>
    <submittedName>
        <fullName evidence="1">Uncharacterized protein</fullName>
    </submittedName>
</protein>
<evidence type="ECO:0000313" key="2">
    <source>
        <dbReference type="Proteomes" id="UP000027987"/>
    </source>
</evidence>
<dbReference type="AlphaFoldDB" id="A0A075K3G3"/>
<name>A0A075K3G3_9GAMM</name>
<accession>A0A075K3G3</accession>
<dbReference type="HOGENOM" id="CLU_1223160_0_0_6"/>
<dbReference type="EMBL" id="CP008884">
    <property type="protein sequence ID" value="AIF48242.1"/>
    <property type="molecule type" value="Genomic_DNA"/>
</dbReference>
<reference evidence="1 2" key="1">
    <citation type="submission" date="2014-07" db="EMBL/GenBank/DDBJ databases">
        <title>Complete Genome Sequence of Dyella japonica Strain A8 Isolated from Malaysian Tropical Soil.</title>
        <authorList>
            <person name="Hui R.K.H."/>
            <person name="Chen J.-W."/>
            <person name="Chan K.-G."/>
            <person name="Leung F.C.C."/>
        </authorList>
    </citation>
    <scope>NUCLEOTIDE SEQUENCE [LARGE SCALE GENOMIC DNA]</scope>
    <source>
        <strain evidence="1 2">A8</strain>
    </source>
</reference>
<gene>
    <name evidence="1" type="ORF">HY57_13770</name>
</gene>
<evidence type="ECO:0000313" key="1">
    <source>
        <dbReference type="EMBL" id="AIF48242.1"/>
    </source>
</evidence>
<dbReference type="STRING" id="1217721.HY57_13770"/>
<dbReference type="PATRIC" id="fig|1217721.7.peg.2840"/>
<organism evidence="1 2">
    <name type="scientific">Dyella japonica A8</name>
    <dbReference type="NCBI Taxonomy" id="1217721"/>
    <lineage>
        <taxon>Bacteria</taxon>
        <taxon>Pseudomonadati</taxon>
        <taxon>Pseudomonadota</taxon>
        <taxon>Gammaproteobacteria</taxon>
        <taxon>Lysobacterales</taxon>
        <taxon>Rhodanobacteraceae</taxon>
        <taxon>Dyella</taxon>
    </lineage>
</organism>
<dbReference type="KEGG" id="dja:HY57_13770"/>
<dbReference type="Proteomes" id="UP000027987">
    <property type="component" value="Chromosome"/>
</dbReference>
<sequence>MVAMQVRHAEALMSRHEDSPQPASLGLRACKGGAVAVGVAAGNDVPRVVLSTFLETHAEGERLSLEPYRAAFDMVHAADGGSLVDAAEVVATGRKRQEQLATASLQRIVRQMQGAGYRVVIGALLTNRAGWITDLLGYSLAWQEHVAVAETLAVREAIRHAFGLCELVLVEQDEKSLPATAAQAWGMTQAEIDARLKALGATVGRPWRKEQKLACLSAWLATQTQP</sequence>
<dbReference type="RefSeq" id="WP_019467494.1">
    <property type="nucleotide sequence ID" value="NZ_CP008884.1"/>
</dbReference>